<sequence>MDFIKKLRDVPEMLNEAADGMKDTSSKINNVADSMKDASDKLTKAMTGESKKIFKKPKDFMQNFAKGLKKKL</sequence>
<comment type="caution">
    <text evidence="1">The sequence shown here is derived from an EMBL/GenBank/DDBJ whole genome shotgun (WGS) entry which is preliminary data.</text>
</comment>
<proteinExistence type="predicted"/>
<organism evidence="1 2">
    <name type="scientific">Cirrhinus molitorella</name>
    <name type="common">mud carp</name>
    <dbReference type="NCBI Taxonomy" id="172907"/>
    <lineage>
        <taxon>Eukaryota</taxon>
        <taxon>Metazoa</taxon>
        <taxon>Chordata</taxon>
        <taxon>Craniata</taxon>
        <taxon>Vertebrata</taxon>
        <taxon>Euteleostomi</taxon>
        <taxon>Actinopterygii</taxon>
        <taxon>Neopterygii</taxon>
        <taxon>Teleostei</taxon>
        <taxon>Ostariophysi</taxon>
        <taxon>Cypriniformes</taxon>
        <taxon>Cyprinidae</taxon>
        <taxon>Labeoninae</taxon>
        <taxon>Labeonini</taxon>
        <taxon>Cirrhinus</taxon>
    </lineage>
</organism>
<protein>
    <submittedName>
        <fullName evidence="1">Uncharacterized protein</fullName>
    </submittedName>
</protein>
<name>A0ABR3NWN6_9TELE</name>
<dbReference type="Proteomes" id="UP001558613">
    <property type="component" value="Unassembled WGS sequence"/>
</dbReference>
<reference evidence="1 2" key="1">
    <citation type="submission" date="2023-09" db="EMBL/GenBank/DDBJ databases">
        <authorList>
            <person name="Wang M."/>
        </authorList>
    </citation>
    <scope>NUCLEOTIDE SEQUENCE [LARGE SCALE GENOMIC DNA]</scope>
    <source>
        <strain evidence="1">GT-2023</strain>
        <tissue evidence="1">Liver</tissue>
    </source>
</reference>
<evidence type="ECO:0000313" key="2">
    <source>
        <dbReference type="Proteomes" id="UP001558613"/>
    </source>
</evidence>
<accession>A0ABR3NWN6</accession>
<keyword evidence="2" id="KW-1185">Reference proteome</keyword>
<evidence type="ECO:0000313" key="1">
    <source>
        <dbReference type="EMBL" id="KAL1281319.1"/>
    </source>
</evidence>
<gene>
    <name evidence="1" type="ORF">QQF64_000122</name>
</gene>
<dbReference type="EMBL" id="JAYMGO010000001">
    <property type="protein sequence ID" value="KAL1281319.1"/>
    <property type="molecule type" value="Genomic_DNA"/>
</dbReference>